<name>A0ABD0NJ28_CIRMR</name>
<dbReference type="InterPro" id="IPR013783">
    <property type="entry name" value="Ig-like_fold"/>
</dbReference>
<accession>A0ABD0NJ28</accession>
<evidence type="ECO:0000313" key="2">
    <source>
        <dbReference type="Proteomes" id="UP001529510"/>
    </source>
</evidence>
<proteinExistence type="predicted"/>
<sequence length="50" mass="5464">LADDKRLSVTTVTVGLSAVLSCAIQGTLRPPIIWKRNGIILNFLDLEDIN</sequence>
<feature type="non-terminal residue" evidence="1">
    <location>
        <position position="1"/>
    </location>
</feature>
<organism evidence="1 2">
    <name type="scientific">Cirrhinus mrigala</name>
    <name type="common">Mrigala</name>
    <dbReference type="NCBI Taxonomy" id="683832"/>
    <lineage>
        <taxon>Eukaryota</taxon>
        <taxon>Metazoa</taxon>
        <taxon>Chordata</taxon>
        <taxon>Craniata</taxon>
        <taxon>Vertebrata</taxon>
        <taxon>Euteleostomi</taxon>
        <taxon>Actinopterygii</taxon>
        <taxon>Neopterygii</taxon>
        <taxon>Teleostei</taxon>
        <taxon>Ostariophysi</taxon>
        <taxon>Cypriniformes</taxon>
        <taxon>Cyprinidae</taxon>
        <taxon>Labeoninae</taxon>
        <taxon>Labeonini</taxon>
        <taxon>Cirrhinus</taxon>
    </lineage>
</organism>
<dbReference type="SUPFAM" id="SSF48726">
    <property type="entry name" value="Immunoglobulin"/>
    <property type="match status" value="1"/>
</dbReference>
<dbReference type="Gene3D" id="2.60.40.10">
    <property type="entry name" value="Immunoglobulins"/>
    <property type="match status" value="1"/>
</dbReference>
<dbReference type="AlphaFoldDB" id="A0ABD0NJ28"/>
<dbReference type="InterPro" id="IPR036179">
    <property type="entry name" value="Ig-like_dom_sf"/>
</dbReference>
<dbReference type="EMBL" id="JAMKFB020000021">
    <property type="protein sequence ID" value="KAL0161972.1"/>
    <property type="molecule type" value="Genomic_DNA"/>
</dbReference>
<evidence type="ECO:0000313" key="1">
    <source>
        <dbReference type="EMBL" id="KAL0161972.1"/>
    </source>
</evidence>
<feature type="non-terminal residue" evidence="1">
    <location>
        <position position="50"/>
    </location>
</feature>
<comment type="caution">
    <text evidence="1">The sequence shown here is derived from an EMBL/GenBank/DDBJ whole genome shotgun (WGS) entry which is preliminary data.</text>
</comment>
<keyword evidence="2" id="KW-1185">Reference proteome</keyword>
<reference evidence="1 2" key="1">
    <citation type="submission" date="2024-05" db="EMBL/GenBank/DDBJ databases">
        <title>Genome sequencing and assembly of Indian major carp, Cirrhinus mrigala (Hamilton, 1822).</title>
        <authorList>
            <person name="Mohindra V."/>
            <person name="Chowdhury L.M."/>
            <person name="Lal K."/>
            <person name="Jena J.K."/>
        </authorList>
    </citation>
    <scope>NUCLEOTIDE SEQUENCE [LARGE SCALE GENOMIC DNA]</scope>
    <source>
        <strain evidence="1">CM1030</strain>
        <tissue evidence="1">Blood</tissue>
    </source>
</reference>
<protein>
    <submittedName>
        <fullName evidence="1">Uncharacterized protein</fullName>
    </submittedName>
</protein>
<gene>
    <name evidence="1" type="ORF">M9458_041368</name>
</gene>
<dbReference type="Proteomes" id="UP001529510">
    <property type="component" value="Unassembled WGS sequence"/>
</dbReference>